<evidence type="ECO:0000256" key="2">
    <source>
        <dbReference type="SAM" id="Phobius"/>
    </source>
</evidence>
<feature type="transmembrane region" description="Helical" evidence="2">
    <location>
        <begin position="56"/>
        <end position="78"/>
    </location>
</feature>
<accession>A0A8J2H9J5</accession>
<evidence type="ECO:0000313" key="4">
    <source>
        <dbReference type="Proteomes" id="UP000786811"/>
    </source>
</evidence>
<feature type="region of interest" description="Disordered" evidence="1">
    <location>
        <begin position="122"/>
        <end position="173"/>
    </location>
</feature>
<feature type="compositionally biased region" description="Pro residues" evidence="1">
    <location>
        <begin position="404"/>
        <end position="413"/>
    </location>
</feature>
<gene>
    <name evidence="3" type="ORF">HICCMSTLAB_LOCUS4871</name>
</gene>
<proteinExistence type="predicted"/>
<feature type="region of interest" description="Disordered" evidence="1">
    <location>
        <begin position="1"/>
        <end position="40"/>
    </location>
</feature>
<feature type="compositionally biased region" description="Low complexity" evidence="1">
    <location>
        <begin position="366"/>
        <end position="376"/>
    </location>
</feature>
<feature type="compositionally biased region" description="Acidic residues" evidence="1">
    <location>
        <begin position="155"/>
        <end position="166"/>
    </location>
</feature>
<evidence type="ECO:0000256" key="1">
    <source>
        <dbReference type="SAM" id="MobiDB-lite"/>
    </source>
</evidence>
<keyword evidence="4" id="KW-1185">Reference proteome</keyword>
<keyword evidence="2" id="KW-0472">Membrane</keyword>
<protein>
    <submittedName>
        <fullName evidence="3">Uncharacterized protein</fullName>
    </submittedName>
</protein>
<feature type="region of interest" description="Disordered" evidence="1">
    <location>
        <begin position="361"/>
        <end position="418"/>
    </location>
</feature>
<feature type="compositionally biased region" description="Low complexity" evidence="1">
    <location>
        <begin position="26"/>
        <end position="40"/>
    </location>
</feature>
<feature type="region of interest" description="Disordered" evidence="1">
    <location>
        <begin position="473"/>
        <end position="506"/>
    </location>
</feature>
<dbReference type="EMBL" id="CAJNRD030001119">
    <property type="protein sequence ID" value="CAG5088493.1"/>
    <property type="molecule type" value="Genomic_DNA"/>
</dbReference>
<reference evidence="3" key="1">
    <citation type="submission" date="2021-04" db="EMBL/GenBank/DDBJ databases">
        <authorList>
            <person name="Chebbi M.A.C M."/>
        </authorList>
    </citation>
    <scope>NUCLEOTIDE SEQUENCE</scope>
</reference>
<sequence>MEKEQLDSLQTVTVGSEKIPPPHSHYAPSEVYSSSESPPAYSRPVMKSTAVQIAKIIATTLITISVIIGSFILAAAWLQARASCTPEAINGMQTQINSQQEFIKHLQPEALVQDPIDVKQNIDESSVKTKQPTAEPKEEETQTDNQDDSKADNESANDNENDDDYNDSGFSPVHFKFSPQLDLDDLANTLMQQSRGLVSCVVERRRSDGFTDGNNQVDNNNNNDYQRPQRLSGERVVILCESGEPRRQEQQEQDLRTPIIVPLGNIQIPMQPHEQDYHRYQVQNQFSAPDVQTPPFVNARRINQLEQGISIPDIKNIAQMMGFGSPRMPPQMNHQQMELRPFPIEIRTLPIEVIRGMRPPMNQMEQHQPQPQQQQQPPQPQHPMFAQEPTEPVYSQEQQTQGMMPPPPPPSAPNAPELNQREPRIIPQVHIIQQQLEQKPAQPQEAQDKPNFPFPGLPIDIIRFIQQPENMEAHRQENVEGSQESTKLIADSENQEESKDDEDKKKIVVLPESSLIHQIEERLFPRSHFSMPMRSMDTFQIPMEVSARVMGNSGEQEDNKEQHQPMQAQVMPQSDEQEDASRPHYVQPRSIP</sequence>
<dbReference type="OrthoDB" id="8964374at2759"/>
<keyword evidence="2" id="KW-0812">Transmembrane</keyword>
<dbReference type="Proteomes" id="UP000786811">
    <property type="component" value="Unassembled WGS sequence"/>
</dbReference>
<keyword evidence="2" id="KW-1133">Transmembrane helix</keyword>
<comment type="caution">
    <text evidence="3">The sequence shown here is derived from an EMBL/GenBank/DDBJ whole genome shotgun (WGS) entry which is preliminary data.</text>
</comment>
<organism evidence="3 4">
    <name type="scientific">Cotesia congregata</name>
    <name type="common">Parasitoid wasp</name>
    <name type="synonym">Apanteles congregatus</name>
    <dbReference type="NCBI Taxonomy" id="51543"/>
    <lineage>
        <taxon>Eukaryota</taxon>
        <taxon>Metazoa</taxon>
        <taxon>Ecdysozoa</taxon>
        <taxon>Arthropoda</taxon>
        <taxon>Hexapoda</taxon>
        <taxon>Insecta</taxon>
        <taxon>Pterygota</taxon>
        <taxon>Neoptera</taxon>
        <taxon>Endopterygota</taxon>
        <taxon>Hymenoptera</taxon>
        <taxon>Apocrita</taxon>
        <taxon>Ichneumonoidea</taxon>
        <taxon>Braconidae</taxon>
        <taxon>Microgastrinae</taxon>
        <taxon>Cotesia</taxon>
    </lineage>
</organism>
<feature type="region of interest" description="Disordered" evidence="1">
    <location>
        <begin position="544"/>
        <end position="592"/>
    </location>
</feature>
<dbReference type="AlphaFoldDB" id="A0A8J2H9J5"/>
<evidence type="ECO:0000313" key="3">
    <source>
        <dbReference type="EMBL" id="CAG5088493.1"/>
    </source>
</evidence>
<name>A0A8J2H9J5_COTCN</name>
<feature type="compositionally biased region" description="Polar residues" evidence="1">
    <location>
        <begin position="564"/>
        <end position="574"/>
    </location>
</feature>
<feature type="compositionally biased region" description="Polar residues" evidence="1">
    <location>
        <begin position="393"/>
        <end position="402"/>
    </location>
</feature>